<gene>
    <name evidence="3" type="ORF">Vbra_22671</name>
</gene>
<proteinExistence type="predicted"/>
<dbReference type="OMA" id="RDDHELM"/>
<feature type="compositionally biased region" description="Acidic residues" evidence="1">
    <location>
        <begin position="68"/>
        <end position="107"/>
    </location>
</feature>
<feature type="compositionally biased region" description="Basic and acidic residues" evidence="1">
    <location>
        <begin position="17"/>
        <end position="27"/>
    </location>
</feature>
<dbReference type="EMBL" id="CDMY01000575">
    <property type="protein sequence ID" value="CEM23992.1"/>
    <property type="molecule type" value="Genomic_DNA"/>
</dbReference>
<accession>A0A0G4G6L2</accession>
<feature type="compositionally biased region" description="Basic and acidic residues" evidence="1">
    <location>
        <begin position="337"/>
        <end position="351"/>
    </location>
</feature>
<name>A0A0G4G6L2_VITBC</name>
<feature type="region of interest" description="Disordered" evidence="1">
    <location>
        <begin position="308"/>
        <end position="363"/>
    </location>
</feature>
<feature type="compositionally biased region" description="Basic residues" evidence="1">
    <location>
        <begin position="111"/>
        <end position="133"/>
    </location>
</feature>
<dbReference type="AlphaFoldDB" id="A0A0G4G6L2"/>
<dbReference type="Proteomes" id="UP000041254">
    <property type="component" value="Unassembled WGS sequence"/>
</dbReference>
<evidence type="ECO:0000313" key="3">
    <source>
        <dbReference type="EMBL" id="CEM23992.1"/>
    </source>
</evidence>
<dbReference type="Pfam" id="PF13926">
    <property type="entry name" value="DUF4211"/>
    <property type="match status" value="1"/>
</dbReference>
<feature type="compositionally biased region" description="Low complexity" evidence="1">
    <location>
        <begin position="28"/>
        <end position="45"/>
    </location>
</feature>
<evidence type="ECO:0000256" key="1">
    <source>
        <dbReference type="SAM" id="MobiDB-lite"/>
    </source>
</evidence>
<feature type="compositionally biased region" description="Basic residues" evidence="1">
    <location>
        <begin position="317"/>
        <end position="336"/>
    </location>
</feature>
<feature type="compositionally biased region" description="Low complexity" evidence="1">
    <location>
        <begin position="134"/>
        <end position="145"/>
    </location>
</feature>
<reference evidence="3 4" key="1">
    <citation type="submission" date="2014-11" db="EMBL/GenBank/DDBJ databases">
        <authorList>
            <person name="Zhu J."/>
            <person name="Qi W."/>
            <person name="Song R."/>
        </authorList>
    </citation>
    <scope>NUCLEOTIDE SEQUENCE [LARGE SCALE GENOMIC DNA]</scope>
</reference>
<dbReference type="InParanoid" id="A0A0G4G6L2"/>
<keyword evidence="4" id="KW-1185">Reference proteome</keyword>
<evidence type="ECO:0000259" key="2">
    <source>
        <dbReference type="Pfam" id="PF13926"/>
    </source>
</evidence>
<dbReference type="InterPro" id="IPR025451">
    <property type="entry name" value="DUF4211"/>
</dbReference>
<feature type="compositionally biased region" description="Acidic residues" evidence="1">
    <location>
        <begin position="352"/>
        <end position="363"/>
    </location>
</feature>
<organism evidence="3 4">
    <name type="scientific">Vitrella brassicaformis (strain CCMP3155)</name>
    <dbReference type="NCBI Taxonomy" id="1169540"/>
    <lineage>
        <taxon>Eukaryota</taxon>
        <taxon>Sar</taxon>
        <taxon>Alveolata</taxon>
        <taxon>Colpodellida</taxon>
        <taxon>Vitrellaceae</taxon>
        <taxon>Vitrella</taxon>
    </lineage>
</organism>
<feature type="compositionally biased region" description="Acidic residues" evidence="1">
    <location>
        <begin position="241"/>
        <end position="252"/>
    </location>
</feature>
<feature type="domain" description="DUF4211" evidence="2">
    <location>
        <begin position="442"/>
        <end position="522"/>
    </location>
</feature>
<sequence length="695" mass="80069">MKPEGESTTKRRRLKRPPSDEAGREEQPAAAAAAAATSSPTAKLSASERHLRLSRLSQRTRQKKGLADDEDEPMDGGDEDDDEEEDEGYDTDEFIVDDDDDDDEEQQADTHKKKKRKRRQDKKTKPSRPKQRRVSVSSPRASRAAPTKRNSFLSYSSDFARKRGEQEDEDSYDEDDDDFIARDDEEPDEQEEESGAEQDEGESGEEEEAEQPPPSRRLTKSAEKRKDEDSPEESSGHSSSEEESESGEESEPDNILAFHRKMMEKRPTGVAGRPEDNITPKKAFKRYVEYLALLLMSPTLKYSFYEERQEQLDKEARRRRREERKRRKRRKGQKGRQQHDDSDAEGEREGEGEGESDGEESLSDDARYRVGDEFYDDLSEVDLDGDPVATFGKHKGKHFSTIWRQHRGYCRWALSLESGRGRLLTFVRWLHKQMEAEPESYEGIEYYESGRKKVEDLLKTKQGSHLDSSRWPHLVRNAVAAYPKLRVYWQTLDSLTARCDACHRVGIHKAIVLTGHNYDSNGLWRDELRSFHRSLGLEWLGSHAFPDAQDPAPASGGGGGGGCMNFRDPAFPFYTTGQHRIKSLAGQEEGPQKQRVIAGPNDKELDVGSQCGENLRLWHYVQHYKGRLLHRIHGHLLRMTPDTLKRPRAAAMLLRDDHELMARWMREYNFIVSIDRKKYDEEYRGRNGEEEQLQY</sequence>
<feature type="region of interest" description="Disordered" evidence="1">
    <location>
        <begin position="1"/>
        <end position="281"/>
    </location>
</feature>
<evidence type="ECO:0000313" key="4">
    <source>
        <dbReference type="Proteomes" id="UP000041254"/>
    </source>
</evidence>
<protein>
    <recommendedName>
        <fullName evidence="2">DUF4211 domain-containing protein</fullName>
    </recommendedName>
</protein>
<feature type="compositionally biased region" description="Acidic residues" evidence="1">
    <location>
        <begin position="166"/>
        <end position="210"/>
    </location>
</feature>
<dbReference type="VEuPathDB" id="CryptoDB:Vbra_22671"/>
<feature type="compositionally biased region" description="Polar residues" evidence="1">
    <location>
        <begin position="148"/>
        <end position="157"/>
    </location>
</feature>